<dbReference type="Proteomes" id="UP000829647">
    <property type="component" value="Chromosome"/>
</dbReference>
<evidence type="ECO:0000256" key="1">
    <source>
        <dbReference type="SAM" id="MobiDB-lite"/>
    </source>
</evidence>
<organism evidence="4 5">
    <name type="scientific">Hymenobacter sublimis</name>
    <dbReference type="NCBI Taxonomy" id="2933777"/>
    <lineage>
        <taxon>Bacteria</taxon>
        <taxon>Pseudomonadati</taxon>
        <taxon>Bacteroidota</taxon>
        <taxon>Cytophagia</taxon>
        <taxon>Cytophagales</taxon>
        <taxon>Hymenobacteraceae</taxon>
        <taxon>Hymenobacter</taxon>
    </lineage>
</organism>
<keyword evidence="2" id="KW-0732">Signal</keyword>
<feature type="compositionally biased region" description="Low complexity" evidence="1">
    <location>
        <begin position="189"/>
        <end position="209"/>
    </location>
</feature>
<evidence type="ECO:0000313" key="5">
    <source>
        <dbReference type="Proteomes" id="UP000829647"/>
    </source>
</evidence>
<dbReference type="Gene3D" id="3.10.350.10">
    <property type="entry name" value="LysM domain"/>
    <property type="match status" value="1"/>
</dbReference>
<dbReference type="InterPro" id="IPR036779">
    <property type="entry name" value="LysM_dom_sf"/>
</dbReference>
<keyword evidence="5" id="KW-1185">Reference proteome</keyword>
<feature type="signal peptide" evidence="2">
    <location>
        <begin position="1"/>
        <end position="23"/>
    </location>
</feature>
<feature type="domain" description="LysM" evidence="3">
    <location>
        <begin position="228"/>
        <end position="271"/>
    </location>
</feature>
<proteinExistence type="predicted"/>
<dbReference type="PANTHER" id="PTHR33734">
    <property type="entry name" value="LYSM DOMAIN-CONTAINING GPI-ANCHORED PROTEIN 2"/>
    <property type="match status" value="1"/>
</dbReference>
<protein>
    <submittedName>
        <fullName evidence="4">LysM peptidoglycan-binding domain-containing protein</fullName>
    </submittedName>
</protein>
<dbReference type="PROSITE" id="PS51782">
    <property type="entry name" value="LYSM"/>
    <property type="match status" value="1"/>
</dbReference>
<accession>A0ABY4J8U2</accession>
<name>A0ABY4J8U2_9BACT</name>
<feature type="compositionally biased region" description="Low complexity" evidence="1">
    <location>
        <begin position="217"/>
        <end position="226"/>
    </location>
</feature>
<evidence type="ECO:0000259" key="3">
    <source>
        <dbReference type="PROSITE" id="PS51782"/>
    </source>
</evidence>
<evidence type="ECO:0000313" key="4">
    <source>
        <dbReference type="EMBL" id="UPL48251.1"/>
    </source>
</evidence>
<dbReference type="InterPro" id="IPR018392">
    <property type="entry name" value="LysM"/>
</dbReference>
<reference evidence="4 5" key="1">
    <citation type="submission" date="2022-04" db="EMBL/GenBank/DDBJ databases">
        <title>Hymenobacter sp. isolated from the air.</title>
        <authorList>
            <person name="Won M."/>
            <person name="Lee C.-M."/>
            <person name="Woen H.-Y."/>
            <person name="Kwon S.-W."/>
        </authorList>
    </citation>
    <scope>NUCLEOTIDE SEQUENCE [LARGE SCALE GENOMIC DNA]</scope>
    <source>
        <strain evidence="5">5516 S-25</strain>
    </source>
</reference>
<feature type="region of interest" description="Disordered" evidence="1">
    <location>
        <begin position="189"/>
        <end position="233"/>
    </location>
</feature>
<dbReference type="EMBL" id="CP095848">
    <property type="protein sequence ID" value="UPL48251.1"/>
    <property type="molecule type" value="Genomic_DNA"/>
</dbReference>
<dbReference type="SUPFAM" id="SSF54106">
    <property type="entry name" value="LysM domain"/>
    <property type="match status" value="1"/>
</dbReference>
<gene>
    <name evidence="4" type="ORF">MWH26_13765</name>
</gene>
<feature type="chain" id="PRO_5046918681" evidence="2">
    <location>
        <begin position="24"/>
        <end position="275"/>
    </location>
</feature>
<dbReference type="Pfam" id="PF01476">
    <property type="entry name" value="LysM"/>
    <property type="match status" value="1"/>
</dbReference>
<dbReference type="CDD" id="cd00118">
    <property type="entry name" value="LysM"/>
    <property type="match status" value="1"/>
</dbReference>
<dbReference type="PANTHER" id="PTHR33734:SF22">
    <property type="entry name" value="MEMBRANE-BOUND LYTIC MUREIN TRANSGLYCOSYLASE D"/>
    <property type="match status" value="1"/>
</dbReference>
<evidence type="ECO:0000256" key="2">
    <source>
        <dbReference type="SAM" id="SignalP"/>
    </source>
</evidence>
<sequence>MRFLARTFYLLIGLSLVSFAAQAQQAPPVPTLSDDSVRVMSSLVQTSVRQLRAIYFEPNDTRAVALIDAALVEIPALNQRLSHYTASLPREQQQLLAQRLRSQPWQVELNTLLRSPQFKNFDARAAKNPALKDAAARLLASGFVGTTKAPAASPAPAAPATVATVTPTAAKAQPAPVVAAKVAGAASAAPAVTASGTPAKTTTPSAAPAPAKPQPAAPAKATTPKAARSHTVQKGETLFSISKQYKVTPAQLQEWNSKNDGAVKIGEVLTVEATK</sequence>
<dbReference type="RefSeq" id="WP_247974745.1">
    <property type="nucleotide sequence ID" value="NZ_CP095848.1"/>
</dbReference>
<dbReference type="SMART" id="SM00257">
    <property type="entry name" value="LysM"/>
    <property type="match status" value="1"/>
</dbReference>